<dbReference type="SUPFAM" id="SSF55874">
    <property type="entry name" value="ATPase domain of HSP90 chaperone/DNA topoisomerase II/histidine kinase"/>
    <property type="match status" value="1"/>
</dbReference>
<dbReference type="PROSITE" id="PS50110">
    <property type="entry name" value="RESPONSE_REGULATORY"/>
    <property type="match status" value="2"/>
</dbReference>
<dbReference type="CDD" id="cd00082">
    <property type="entry name" value="HisKA"/>
    <property type="match status" value="1"/>
</dbReference>
<keyword evidence="3 6" id="KW-0597">Phosphoprotein</keyword>
<dbReference type="SMART" id="SM00448">
    <property type="entry name" value="REC"/>
    <property type="match status" value="2"/>
</dbReference>
<dbReference type="GO" id="GO:0000155">
    <property type="term" value="F:phosphorelay sensor kinase activity"/>
    <property type="evidence" value="ECO:0007669"/>
    <property type="project" value="InterPro"/>
</dbReference>
<dbReference type="Gene3D" id="3.40.50.2300">
    <property type="match status" value="2"/>
</dbReference>
<dbReference type="Proteomes" id="UP000323164">
    <property type="component" value="Unassembled WGS sequence"/>
</dbReference>
<evidence type="ECO:0000313" key="10">
    <source>
        <dbReference type="EMBL" id="TZF88912.1"/>
    </source>
</evidence>
<dbReference type="Gene3D" id="1.10.287.130">
    <property type="match status" value="1"/>
</dbReference>
<feature type="domain" description="Response regulatory" evidence="9">
    <location>
        <begin position="46"/>
        <end position="163"/>
    </location>
</feature>
<dbReference type="OrthoDB" id="9768069at2"/>
<dbReference type="EMBL" id="VTRV01000095">
    <property type="protein sequence ID" value="TZF88912.1"/>
    <property type="molecule type" value="Genomic_DNA"/>
</dbReference>
<evidence type="ECO:0000256" key="5">
    <source>
        <dbReference type="ARBA" id="ARBA00022777"/>
    </source>
</evidence>
<dbReference type="AlphaFoldDB" id="A0A5D8Z485"/>
<sequence>MPRGRCVRLPRQTRGHRPVAWSVAPVVASLTTAGTDARAPSQAPATILLVDDQPGRLLSYRAILDPLGERLIEARSGEEALGMLMENDCALILLDVNMPGMDGFETASLIHQHPRYEKTPIIFVTAVNVSDMDRLRGYKLGAVDYVMVPVIPEIMRSKVSVLVELYRKRRELQSANERLARANEDLRVEKARELEVLNESLRAANVALAQRNIELQAQIAERERVQAHLLEHDRRKDQFLATLAHELRNPLASLANAVNVMKLGGNSGPDLQDAMDRQLGLLVRLIDDLLDIARISQDKLVLRPASTTLDAVLRSAVESIAPMLQATGHALEMHVPDVEIAFDADRERLSQVFANLISNAAKYSDPGQPVRVDTERDGEHVLVHVADGGIGLAPEQVEAIFEPFAQVDTSIERARGGLGIGLTLVRRLVEMHGGSVTASSPGLGHGSCFTVRLKMRSTPALPEAVPPPVPIAMPRRVLVIDDNCDSADTLAMMLEMLGHEAQRIYDPHSAEQAVEGFVPDVVFLDIGMPGISGYDVARKLRASPLGEQLTLVAVTGWGQPEDRRRTAEAGFDHHLVKPPEIEAICRILGGLPPCGSRVR</sequence>
<dbReference type="CDD" id="cd17580">
    <property type="entry name" value="REC_2_DhkD-like"/>
    <property type="match status" value="1"/>
</dbReference>
<dbReference type="CDD" id="cd00075">
    <property type="entry name" value="HATPase"/>
    <property type="match status" value="1"/>
</dbReference>
<dbReference type="PROSITE" id="PS50109">
    <property type="entry name" value="HIS_KIN"/>
    <property type="match status" value="1"/>
</dbReference>
<dbReference type="PANTHER" id="PTHR43547:SF2">
    <property type="entry name" value="HYBRID SIGNAL TRANSDUCTION HISTIDINE KINASE C"/>
    <property type="match status" value="1"/>
</dbReference>
<evidence type="ECO:0000259" key="8">
    <source>
        <dbReference type="PROSITE" id="PS50109"/>
    </source>
</evidence>
<dbReference type="Pfam" id="PF02518">
    <property type="entry name" value="HATPase_c"/>
    <property type="match status" value="1"/>
</dbReference>
<feature type="domain" description="Histidine kinase" evidence="8">
    <location>
        <begin position="242"/>
        <end position="457"/>
    </location>
</feature>
<dbReference type="SMART" id="SM00387">
    <property type="entry name" value="HATPase_c"/>
    <property type="match status" value="1"/>
</dbReference>
<keyword evidence="5" id="KW-0418">Kinase</keyword>
<gene>
    <name evidence="10" type="ORF">FW784_09325</name>
</gene>
<dbReference type="InterPro" id="IPR004358">
    <property type="entry name" value="Sig_transdc_His_kin-like_C"/>
</dbReference>
<keyword evidence="11" id="KW-1185">Reference proteome</keyword>
<protein>
    <recommendedName>
        <fullName evidence="2">histidine kinase</fullName>
        <ecNumber evidence="2">2.7.13.3</ecNumber>
    </recommendedName>
</protein>
<evidence type="ECO:0000256" key="1">
    <source>
        <dbReference type="ARBA" id="ARBA00000085"/>
    </source>
</evidence>
<comment type="caution">
    <text evidence="10">The sequence shown here is derived from an EMBL/GenBank/DDBJ whole genome shotgun (WGS) entry which is preliminary data.</text>
</comment>
<evidence type="ECO:0000256" key="3">
    <source>
        <dbReference type="ARBA" id="ARBA00022553"/>
    </source>
</evidence>
<dbReference type="InterPro" id="IPR001789">
    <property type="entry name" value="Sig_transdc_resp-reg_receiver"/>
</dbReference>
<organism evidence="10 11">
    <name type="scientific">Cognatilysobacter lacus</name>
    <dbReference type="NCBI Taxonomy" id="1643323"/>
    <lineage>
        <taxon>Bacteria</taxon>
        <taxon>Pseudomonadati</taxon>
        <taxon>Pseudomonadota</taxon>
        <taxon>Gammaproteobacteria</taxon>
        <taxon>Lysobacterales</taxon>
        <taxon>Lysobacteraceae</taxon>
        <taxon>Cognatilysobacter</taxon>
    </lineage>
</organism>
<dbReference type="InterPro" id="IPR011006">
    <property type="entry name" value="CheY-like_superfamily"/>
</dbReference>
<dbReference type="PANTHER" id="PTHR43547">
    <property type="entry name" value="TWO-COMPONENT HISTIDINE KINASE"/>
    <property type="match status" value="1"/>
</dbReference>
<dbReference type="InterPro" id="IPR003594">
    <property type="entry name" value="HATPase_dom"/>
</dbReference>
<dbReference type="SUPFAM" id="SSF47384">
    <property type="entry name" value="Homodimeric domain of signal transducing histidine kinase"/>
    <property type="match status" value="1"/>
</dbReference>
<dbReference type="FunFam" id="3.30.565.10:FF:000006">
    <property type="entry name" value="Sensor histidine kinase WalK"/>
    <property type="match status" value="1"/>
</dbReference>
<keyword evidence="7" id="KW-0175">Coiled coil</keyword>
<accession>A0A5D8Z485</accession>
<evidence type="ECO:0000256" key="7">
    <source>
        <dbReference type="SAM" id="Coils"/>
    </source>
</evidence>
<dbReference type="InterPro" id="IPR003661">
    <property type="entry name" value="HisK_dim/P_dom"/>
</dbReference>
<dbReference type="Pfam" id="PF00512">
    <property type="entry name" value="HisKA"/>
    <property type="match status" value="1"/>
</dbReference>
<dbReference type="InterPro" id="IPR005467">
    <property type="entry name" value="His_kinase_dom"/>
</dbReference>
<proteinExistence type="predicted"/>
<evidence type="ECO:0000256" key="4">
    <source>
        <dbReference type="ARBA" id="ARBA00022679"/>
    </source>
</evidence>
<evidence type="ECO:0000256" key="2">
    <source>
        <dbReference type="ARBA" id="ARBA00012438"/>
    </source>
</evidence>
<dbReference type="Gene3D" id="3.30.565.10">
    <property type="entry name" value="Histidine kinase-like ATPase, C-terminal domain"/>
    <property type="match status" value="1"/>
</dbReference>
<reference evidence="10 11" key="1">
    <citation type="submission" date="2019-08" db="EMBL/GenBank/DDBJ databases">
        <title>Draft genome sequence of Lysobacter sp. UKS-15.</title>
        <authorList>
            <person name="Im W.-T."/>
        </authorList>
    </citation>
    <scope>NUCLEOTIDE SEQUENCE [LARGE SCALE GENOMIC DNA]</scope>
    <source>
        <strain evidence="10 11">UKS-15</strain>
    </source>
</reference>
<comment type="catalytic activity">
    <reaction evidence="1">
        <text>ATP + protein L-histidine = ADP + protein N-phospho-L-histidine.</text>
        <dbReference type="EC" id="2.7.13.3"/>
    </reaction>
</comment>
<feature type="modified residue" description="4-aspartylphosphate" evidence="6">
    <location>
        <position position="525"/>
    </location>
</feature>
<dbReference type="GO" id="GO:0005886">
    <property type="term" value="C:plasma membrane"/>
    <property type="evidence" value="ECO:0007669"/>
    <property type="project" value="UniProtKB-ARBA"/>
</dbReference>
<dbReference type="SUPFAM" id="SSF52172">
    <property type="entry name" value="CheY-like"/>
    <property type="match status" value="2"/>
</dbReference>
<dbReference type="EC" id="2.7.13.3" evidence="2"/>
<dbReference type="PRINTS" id="PR00344">
    <property type="entry name" value="BCTRLSENSOR"/>
</dbReference>
<dbReference type="InterPro" id="IPR036097">
    <property type="entry name" value="HisK_dim/P_sf"/>
</dbReference>
<evidence type="ECO:0000313" key="11">
    <source>
        <dbReference type="Proteomes" id="UP000323164"/>
    </source>
</evidence>
<evidence type="ECO:0000259" key="9">
    <source>
        <dbReference type="PROSITE" id="PS50110"/>
    </source>
</evidence>
<keyword evidence="4" id="KW-0808">Transferase</keyword>
<name>A0A5D8Z485_9GAMM</name>
<dbReference type="Pfam" id="PF00072">
    <property type="entry name" value="Response_reg"/>
    <property type="match status" value="2"/>
</dbReference>
<dbReference type="SMART" id="SM00388">
    <property type="entry name" value="HisKA"/>
    <property type="match status" value="1"/>
</dbReference>
<feature type="modified residue" description="4-aspartylphosphate" evidence="6">
    <location>
        <position position="95"/>
    </location>
</feature>
<feature type="domain" description="Response regulatory" evidence="9">
    <location>
        <begin position="476"/>
        <end position="592"/>
    </location>
</feature>
<evidence type="ECO:0000256" key="6">
    <source>
        <dbReference type="PROSITE-ProRule" id="PRU00169"/>
    </source>
</evidence>
<dbReference type="InterPro" id="IPR036890">
    <property type="entry name" value="HATPase_C_sf"/>
</dbReference>
<feature type="coiled-coil region" evidence="7">
    <location>
        <begin position="162"/>
        <end position="218"/>
    </location>
</feature>